<evidence type="ECO:0000256" key="2">
    <source>
        <dbReference type="SAM" id="Phobius"/>
    </source>
</evidence>
<feature type="transmembrane region" description="Helical" evidence="2">
    <location>
        <begin position="323"/>
        <end position="344"/>
    </location>
</feature>
<feature type="compositionally biased region" description="Polar residues" evidence="1">
    <location>
        <begin position="812"/>
        <end position="821"/>
    </location>
</feature>
<feature type="compositionally biased region" description="Pro residues" evidence="1">
    <location>
        <begin position="832"/>
        <end position="841"/>
    </location>
</feature>
<feature type="transmembrane region" description="Helical" evidence="2">
    <location>
        <begin position="385"/>
        <end position="407"/>
    </location>
</feature>
<evidence type="ECO:0000313" key="4">
    <source>
        <dbReference type="Proteomes" id="UP001056336"/>
    </source>
</evidence>
<protein>
    <recommendedName>
        <fullName evidence="5">Fungal lipase-like domain-containing protein</fullName>
    </recommendedName>
</protein>
<feature type="transmembrane region" description="Helical" evidence="2">
    <location>
        <begin position="279"/>
        <end position="302"/>
    </location>
</feature>
<reference evidence="3" key="1">
    <citation type="journal article" date="2018" name="Int. J. Syst. Evol. Microbiol.">
        <title>Jatrophihabitans telluris sp. nov., isolated from sediment soil of lava forest wetlands and the emended description of the genus Jatrophihabitans.</title>
        <authorList>
            <person name="Lee K.C."/>
            <person name="Suh M.K."/>
            <person name="Eom M.K."/>
            <person name="Kim K.K."/>
            <person name="Kim J.S."/>
            <person name="Kim D.S."/>
            <person name="Ko S.H."/>
            <person name="Shin Y.K."/>
            <person name="Lee J.S."/>
        </authorList>
    </citation>
    <scope>NUCLEOTIDE SEQUENCE</scope>
    <source>
        <strain evidence="3">N237</strain>
    </source>
</reference>
<feature type="region of interest" description="Disordered" evidence="1">
    <location>
        <begin position="783"/>
        <end position="841"/>
    </location>
</feature>
<reference evidence="3" key="2">
    <citation type="submission" date="2022-05" db="EMBL/GenBank/DDBJ databases">
        <authorList>
            <person name="Kim J.-S."/>
            <person name="Lee K."/>
            <person name="Suh M."/>
            <person name="Eom M."/>
            <person name="Kim J.-S."/>
            <person name="Kim D.-S."/>
            <person name="Ko S.-H."/>
            <person name="Shin Y."/>
            <person name="Lee J.-S."/>
        </authorList>
    </citation>
    <scope>NUCLEOTIDE SEQUENCE</scope>
    <source>
        <strain evidence="3">N237</strain>
    </source>
</reference>
<keyword evidence="2" id="KW-0472">Membrane</keyword>
<keyword evidence="4" id="KW-1185">Reference proteome</keyword>
<evidence type="ECO:0000313" key="3">
    <source>
        <dbReference type="EMBL" id="UQX88726.1"/>
    </source>
</evidence>
<sequence length="841" mass="89654">MEHLVEGYHWGKMTSGGWSKAIWALLFPFAMANVAHWMLPPRWLVRGPGVAMLGLCRAVLRLIGIVLSCLLVAQLTVIVMDLLVNQCATGTNRCLGSVSHLGWFFEHPWRRSMIGGLLLLVVIAIINQISTAAWSSNVAVRRPSADSGVAAASSAFYSGDPDVPTLRALHVAASVCTATLLILGGPHPPKSAFRLVLWIIAGIILAFSLLATTVLDDPTDAFGHRWHKQLAIVAGRASSAAMVVLLLLAAWVAPTASTAPYGLAADHNPLPLPGSDDTVGLLMTALALLTLLLSLALILPAAQAWKPHRALGSSYETPHPFRPWAQGWFSAPITALAALLGAGLGVGLSYTASGCLHGSCRPQLVTAPGAGNRLKLPMFYGNVTVLWGLTAILIAAFTVTLILATLIRVLRASVVRYAPGFLLQDSTSGGGRRTVAAAWEIARLKFWGARILTGLALVMAVIGALALQAQWMLTEHAPAYRRPLPHWIGALSNHAVLTEPVRWLRLSSEAVYNDLGNIGVLALDALALGLLYAVYTAARRPNTARQLGILWDLASYWPRSAHPFIPPCYAQKVVPELADRVERYLAQGYRVVLCGHSQGSLLVAAATLRVLGDTAGTDAAQRLGLVTAGSQLQWAYPRGFPSVIDVPSYRMMLQRLDGRWRNLARGTDPLGGAVLSWNLGVTASGEALAACLLTPADSDCVGRLEESDGMTAEHARILGREHWLADPVRPASLSAIGTGTSAYFLGLHRHSDYWKDPEWDAAVVRAAGFVTLAEIALTAQVPDTPASAMQPNRTGPRRTDSHATGRTDRNTAGRTDGNTAGRTDGRAVGQPSQPPPTIMGA</sequence>
<dbReference type="Proteomes" id="UP001056336">
    <property type="component" value="Chromosome"/>
</dbReference>
<evidence type="ECO:0000256" key="1">
    <source>
        <dbReference type="SAM" id="MobiDB-lite"/>
    </source>
</evidence>
<organism evidence="3 4">
    <name type="scientific">Jatrophihabitans telluris</name>
    <dbReference type="NCBI Taxonomy" id="2038343"/>
    <lineage>
        <taxon>Bacteria</taxon>
        <taxon>Bacillati</taxon>
        <taxon>Actinomycetota</taxon>
        <taxon>Actinomycetes</taxon>
        <taxon>Jatrophihabitantales</taxon>
        <taxon>Jatrophihabitantaceae</taxon>
        <taxon>Jatrophihabitans</taxon>
    </lineage>
</organism>
<proteinExistence type="predicted"/>
<feature type="compositionally biased region" description="Basic and acidic residues" evidence="1">
    <location>
        <begin position="797"/>
        <end position="811"/>
    </location>
</feature>
<gene>
    <name evidence="3" type="ORF">M6D93_01685</name>
</gene>
<feature type="transmembrane region" description="Helical" evidence="2">
    <location>
        <begin position="21"/>
        <end position="39"/>
    </location>
</feature>
<keyword evidence="2" id="KW-1133">Transmembrane helix</keyword>
<feature type="transmembrane region" description="Helical" evidence="2">
    <location>
        <begin position="195"/>
        <end position="216"/>
    </location>
</feature>
<feature type="transmembrane region" description="Helical" evidence="2">
    <location>
        <begin position="59"/>
        <end position="83"/>
    </location>
</feature>
<dbReference type="InterPro" id="IPR029058">
    <property type="entry name" value="AB_hydrolase_fold"/>
</dbReference>
<dbReference type="SUPFAM" id="SSF53474">
    <property type="entry name" value="alpha/beta-Hydrolases"/>
    <property type="match status" value="1"/>
</dbReference>
<keyword evidence="2" id="KW-0812">Transmembrane</keyword>
<accession>A0ABY4R0S7</accession>
<feature type="transmembrane region" description="Helical" evidence="2">
    <location>
        <begin position="451"/>
        <end position="473"/>
    </location>
</feature>
<feature type="transmembrane region" description="Helical" evidence="2">
    <location>
        <begin position="114"/>
        <end position="134"/>
    </location>
</feature>
<name>A0ABY4R0S7_9ACTN</name>
<dbReference type="EMBL" id="CP097332">
    <property type="protein sequence ID" value="UQX88726.1"/>
    <property type="molecule type" value="Genomic_DNA"/>
</dbReference>
<dbReference type="RefSeq" id="WP_249772437.1">
    <property type="nucleotide sequence ID" value="NZ_CP097332.1"/>
</dbReference>
<feature type="transmembrane region" description="Helical" evidence="2">
    <location>
        <begin position="515"/>
        <end position="535"/>
    </location>
</feature>
<evidence type="ECO:0008006" key="5">
    <source>
        <dbReference type="Google" id="ProtNLM"/>
    </source>
</evidence>
<feature type="transmembrane region" description="Helical" evidence="2">
    <location>
        <begin position="237"/>
        <end position="259"/>
    </location>
</feature>